<evidence type="ECO:0000256" key="8">
    <source>
        <dbReference type="ARBA" id="ARBA00023315"/>
    </source>
</evidence>
<dbReference type="SUPFAM" id="SSF47005">
    <property type="entry name" value="Peripheral subunit-binding domain of 2-oxo acid dehydrogenase complex"/>
    <property type="match status" value="1"/>
</dbReference>
<dbReference type="Pfam" id="PF02817">
    <property type="entry name" value="E3_binding"/>
    <property type="match status" value="1"/>
</dbReference>
<evidence type="ECO:0000256" key="11">
    <source>
        <dbReference type="ARBA" id="ARBA00031531"/>
    </source>
</evidence>
<comment type="caution">
    <text evidence="15">The sequence shown here is derived from an EMBL/GenBank/DDBJ whole genome shotgun (WGS) entry which is preliminary data.</text>
</comment>
<name>A0A176RUU9_9GAMM</name>
<dbReference type="InterPro" id="IPR036625">
    <property type="entry name" value="E3-bd_dom_sf"/>
</dbReference>
<accession>A0A176RUU9</accession>
<dbReference type="PROSITE" id="PS51826">
    <property type="entry name" value="PSBD"/>
    <property type="match status" value="1"/>
</dbReference>
<dbReference type="PANTHER" id="PTHR43178:SF2">
    <property type="entry name" value="DIHYDROLIPOYLLYSINE-RESIDUE ACETYLTRANSFERASE COMPONENT OF PYRUVATE DEHYDROGENASE COMPLEX"/>
    <property type="match status" value="1"/>
</dbReference>
<evidence type="ECO:0000256" key="9">
    <source>
        <dbReference type="ARBA" id="ARBA00025211"/>
    </source>
</evidence>
<evidence type="ECO:0000256" key="4">
    <source>
        <dbReference type="ARBA" id="ARBA00013114"/>
    </source>
</evidence>
<feature type="domain" description="Peripheral subunit-binding (PSBD)" evidence="14">
    <location>
        <begin position="61"/>
        <end position="98"/>
    </location>
</feature>
<dbReference type="PATRIC" id="fig|1003181.4.peg.6390"/>
<evidence type="ECO:0000256" key="7">
    <source>
        <dbReference type="ARBA" id="ARBA00022823"/>
    </source>
</evidence>
<dbReference type="Gene3D" id="3.30.559.10">
    <property type="entry name" value="Chloramphenicol acetyltransferase-like domain"/>
    <property type="match status" value="1"/>
</dbReference>
<evidence type="ECO:0000256" key="10">
    <source>
        <dbReference type="ARBA" id="ARBA00029730"/>
    </source>
</evidence>
<feature type="compositionally biased region" description="Pro residues" evidence="13">
    <location>
        <begin position="18"/>
        <end position="32"/>
    </location>
</feature>
<evidence type="ECO:0000259" key="14">
    <source>
        <dbReference type="PROSITE" id="PS51826"/>
    </source>
</evidence>
<keyword evidence="8" id="KW-0012">Acyltransferase</keyword>
<dbReference type="Pfam" id="PF00198">
    <property type="entry name" value="2-oxoacid_dh"/>
    <property type="match status" value="1"/>
</dbReference>
<feature type="compositionally biased region" description="Low complexity" evidence="13">
    <location>
        <begin position="7"/>
        <end position="17"/>
    </location>
</feature>
<dbReference type="Gene3D" id="4.10.320.10">
    <property type="entry name" value="E3-binding domain"/>
    <property type="match status" value="1"/>
</dbReference>
<reference evidence="15 16" key="1">
    <citation type="submission" date="2016-05" db="EMBL/GenBank/DDBJ databases">
        <title>Single-cell genome of chain-forming Candidatus Thiomargarita nelsonii and comparison to other large sulfur-oxidizing bacteria.</title>
        <authorList>
            <person name="Winkel M."/>
            <person name="Salman V."/>
            <person name="Woyke T."/>
            <person name="Schulz-Vogt H."/>
            <person name="Richter M."/>
            <person name="Flood B."/>
            <person name="Bailey J."/>
            <person name="Amann R."/>
            <person name="Mussmann M."/>
        </authorList>
    </citation>
    <scope>NUCLEOTIDE SEQUENCE [LARGE SCALE GENOMIC DNA]</scope>
    <source>
        <strain evidence="15 16">THI036</strain>
    </source>
</reference>
<comment type="cofactor">
    <cofactor evidence="1">
        <name>(R)-lipoate</name>
        <dbReference type="ChEBI" id="CHEBI:83088"/>
    </cofactor>
</comment>
<proteinExistence type="inferred from homology"/>
<dbReference type="AlphaFoldDB" id="A0A176RUU9"/>
<dbReference type="PANTHER" id="PTHR43178">
    <property type="entry name" value="DIHYDROLIPOAMIDE ACETYLTRANSFERASE COMPONENT OF PYRUVATE DEHYDROGENASE COMPLEX"/>
    <property type="match status" value="1"/>
</dbReference>
<evidence type="ECO:0000256" key="1">
    <source>
        <dbReference type="ARBA" id="ARBA00001938"/>
    </source>
</evidence>
<dbReference type="InterPro" id="IPR023213">
    <property type="entry name" value="CAT-like_dom_sf"/>
</dbReference>
<dbReference type="EMBL" id="LUTY01002771">
    <property type="protein sequence ID" value="OAD19517.1"/>
    <property type="molecule type" value="Genomic_DNA"/>
</dbReference>
<evidence type="ECO:0000256" key="6">
    <source>
        <dbReference type="ARBA" id="ARBA00022679"/>
    </source>
</evidence>
<comment type="subunit">
    <text evidence="3">Forms a 24-polypeptide structural core with octahedral symmetry.</text>
</comment>
<feature type="region of interest" description="Disordered" evidence="13">
    <location>
        <begin position="1"/>
        <end position="37"/>
    </location>
</feature>
<dbReference type="InterPro" id="IPR004167">
    <property type="entry name" value="PSBD"/>
</dbReference>
<dbReference type="InterPro" id="IPR050743">
    <property type="entry name" value="2-oxoacid_DH_E2_comp"/>
</dbReference>
<dbReference type="FunFam" id="4.10.320.10:FF:000003">
    <property type="entry name" value="Acetyltransferase component of pyruvate dehydrogenase complex"/>
    <property type="match status" value="1"/>
</dbReference>
<comment type="function">
    <text evidence="9">The pyruvate dehydrogenase complex catalyzes the overall conversion of pyruvate to acetyl-CoA and CO(2). It contains multiple copies of three enzymatic components: pyruvate dehydrogenase (E1), dihydrolipoamide acetyltransferase (E2) and lipoamide dehydrogenase (E3).</text>
</comment>
<sequence>MDVGETVAAPEPTAPVQAAPPPVIPSTTPPPSGSDSVMAALRRPKNLPPPLQNIEKKEVLYAGPAVRHLARELGVVLAKVKGSGRKGRILKEDVQAFVKQVMEEGSALDGVGMGIPEMPEIDFSKFGEIEIRPLSRIKKISGASLHRSWLNVPHVTQFDEADITEFEQFRKDLAEEGKKRQVKVTMLAFLLKACAGGLREFPEFNASLDVSKENLILKKYYNIGVAVDTPNGLVVPVIKEVDKKGLFELAANLGEISQKARDGKLSPTEIQGAGFTISSLGGIGGTAFTPIVNAPEVAILGVSRSKMQPVYREGEFVPRLMLPLSLSYDHRVIDGAMGARFTQYLSFILSDVRRLLL</sequence>
<evidence type="ECO:0000256" key="13">
    <source>
        <dbReference type="SAM" id="MobiDB-lite"/>
    </source>
</evidence>
<evidence type="ECO:0000256" key="2">
    <source>
        <dbReference type="ARBA" id="ARBA00007317"/>
    </source>
</evidence>
<keyword evidence="7" id="KW-0450">Lipoyl</keyword>
<comment type="similarity">
    <text evidence="2">Belongs to the 2-oxoacid dehydrogenase family.</text>
</comment>
<evidence type="ECO:0000313" key="16">
    <source>
        <dbReference type="Proteomes" id="UP000076962"/>
    </source>
</evidence>
<keyword evidence="6 15" id="KW-0808">Transferase</keyword>
<dbReference type="EC" id="2.3.1.12" evidence="4"/>
<dbReference type="GO" id="GO:0005737">
    <property type="term" value="C:cytoplasm"/>
    <property type="evidence" value="ECO:0007669"/>
    <property type="project" value="TreeGrafter"/>
</dbReference>
<dbReference type="GO" id="GO:0031405">
    <property type="term" value="F:lipoic acid binding"/>
    <property type="evidence" value="ECO:0007669"/>
    <property type="project" value="TreeGrafter"/>
</dbReference>
<evidence type="ECO:0000256" key="5">
    <source>
        <dbReference type="ARBA" id="ARBA00016300"/>
    </source>
</evidence>
<evidence type="ECO:0000313" key="15">
    <source>
        <dbReference type="EMBL" id="OAD19517.1"/>
    </source>
</evidence>
<dbReference type="Proteomes" id="UP000076962">
    <property type="component" value="Unassembled WGS sequence"/>
</dbReference>
<evidence type="ECO:0000256" key="3">
    <source>
        <dbReference type="ARBA" id="ARBA00011484"/>
    </source>
</evidence>
<gene>
    <name evidence="15" type="ORF">THIOM_004843</name>
</gene>
<dbReference type="InterPro" id="IPR001078">
    <property type="entry name" value="2-oxoacid_DH_actylTfrase"/>
</dbReference>
<comment type="catalytic activity">
    <reaction evidence="12">
        <text>N(6)-[(R)-dihydrolipoyl]-L-lysyl-[protein] + acetyl-CoA = N(6)-[(R)-S(8)-acetyldihydrolipoyl]-L-lysyl-[protein] + CoA</text>
        <dbReference type="Rhea" id="RHEA:17017"/>
        <dbReference type="Rhea" id="RHEA-COMP:10475"/>
        <dbReference type="Rhea" id="RHEA-COMP:10478"/>
        <dbReference type="ChEBI" id="CHEBI:57287"/>
        <dbReference type="ChEBI" id="CHEBI:57288"/>
        <dbReference type="ChEBI" id="CHEBI:83100"/>
        <dbReference type="ChEBI" id="CHEBI:83111"/>
        <dbReference type="EC" id="2.3.1.12"/>
    </reaction>
</comment>
<organism evidence="15 16">
    <name type="scientific">Candidatus Thiomargarita nelsonii</name>
    <dbReference type="NCBI Taxonomy" id="1003181"/>
    <lineage>
        <taxon>Bacteria</taxon>
        <taxon>Pseudomonadati</taxon>
        <taxon>Pseudomonadota</taxon>
        <taxon>Gammaproteobacteria</taxon>
        <taxon>Thiotrichales</taxon>
        <taxon>Thiotrichaceae</taxon>
        <taxon>Thiomargarita</taxon>
    </lineage>
</organism>
<protein>
    <recommendedName>
        <fullName evidence="5">Dihydrolipoyllysine-residue acetyltransferase component of pyruvate dehydrogenase complex</fullName>
        <ecNumber evidence="4">2.3.1.12</ecNumber>
    </recommendedName>
    <alternativeName>
        <fullName evidence="10">Dihydrolipoamide acetyltransferase component of pyruvate dehydrogenase complex</fullName>
    </alternativeName>
    <alternativeName>
        <fullName evidence="11">E2</fullName>
    </alternativeName>
</protein>
<dbReference type="SUPFAM" id="SSF52777">
    <property type="entry name" value="CoA-dependent acyltransferases"/>
    <property type="match status" value="1"/>
</dbReference>
<evidence type="ECO:0000256" key="12">
    <source>
        <dbReference type="ARBA" id="ARBA00048370"/>
    </source>
</evidence>
<keyword evidence="15" id="KW-0670">Pyruvate</keyword>
<dbReference type="FunFam" id="3.30.559.10:FF:000004">
    <property type="entry name" value="Acetyltransferase component of pyruvate dehydrogenase complex"/>
    <property type="match status" value="1"/>
</dbReference>
<keyword evidence="16" id="KW-1185">Reference proteome</keyword>
<dbReference type="GO" id="GO:0004742">
    <property type="term" value="F:dihydrolipoyllysine-residue acetyltransferase activity"/>
    <property type="evidence" value="ECO:0007669"/>
    <property type="project" value="UniProtKB-EC"/>
</dbReference>
<dbReference type="GO" id="GO:0006086">
    <property type="term" value="P:pyruvate decarboxylation to acetyl-CoA"/>
    <property type="evidence" value="ECO:0007669"/>
    <property type="project" value="TreeGrafter"/>
</dbReference>